<keyword evidence="2" id="KW-1185">Reference proteome</keyword>
<organism evidence="1 2">
    <name type="scientific">Hominisplanchenecus faecis</name>
    <dbReference type="NCBI Taxonomy" id="2885351"/>
    <lineage>
        <taxon>Bacteria</taxon>
        <taxon>Bacillati</taxon>
        <taxon>Bacillota</taxon>
        <taxon>Clostridia</taxon>
        <taxon>Lachnospirales</taxon>
        <taxon>Lachnospiraceae</taxon>
        <taxon>Hominisplanchenecus</taxon>
    </lineage>
</organism>
<protein>
    <submittedName>
        <fullName evidence="1">Uncharacterized protein</fullName>
    </submittedName>
</protein>
<gene>
    <name evidence="1" type="ORF">LKD42_00230</name>
</gene>
<reference evidence="1 2" key="1">
    <citation type="submission" date="2021-10" db="EMBL/GenBank/DDBJ databases">
        <title>Anaerobic single-cell dispensing facilitates the cultivation of human gut bacteria.</title>
        <authorList>
            <person name="Afrizal A."/>
        </authorList>
    </citation>
    <scope>NUCLEOTIDE SEQUENCE [LARGE SCALE GENOMIC DNA]</scope>
    <source>
        <strain evidence="1 2">CLA-AA-H246</strain>
    </source>
</reference>
<dbReference type="Proteomes" id="UP001299235">
    <property type="component" value="Unassembled WGS sequence"/>
</dbReference>
<comment type="caution">
    <text evidence="1">The sequence shown here is derived from an EMBL/GenBank/DDBJ whole genome shotgun (WGS) entry which is preliminary data.</text>
</comment>
<proteinExistence type="predicted"/>
<dbReference type="EMBL" id="JAJEQE010000001">
    <property type="protein sequence ID" value="MCC2147689.1"/>
    <property type="molecule type" value="Genomic_DNA"/>
</dbReference>
<evidence type="ECO:0000313" key="2">
    <source>
        <dbReference type="Proteomes" id="UP001299235"/>
    </source>
</evidence>
<accession>A0ABS8ES93</accession>
<sequence>MTDTRNVLYWCSREIEIIKTYPLFGKYKVRILTTGKTHIVDKYAVKNKMENAISIAWLEKNNA</sequence>
<evidence type="ECO:0000313" key="1">
    <source>
        <dbReference type="EMBL" id="MCC2147689.1"/>
    </source>
</evidence>
<dbReference type="RefSeq" id="WP_248834479.1">
    <property type="nucleotide sequence ID" value="NZ_JAJEQE010000001.1"/>
</dbReference>
<name>A0ABS8ES93_9FIRM</name>